<keyword evidence="2" id="KW-1185">Reference proteome</keyword>
<reference evidence="1 2" key="1">
    <citation type="submission" date="2024-12" db="EMBL/GenBank/DDBJ databases">
        <title>Forecasting of Potato common scab and diversities of Pathogenic streptomyces spp. in china.</title>
        <authorList>
            <person name="Handique U."/>
            <person name="Wu J."/>
        </authorList>
    </citation>
    <scope>NUCLEOTIDE SEQUENCE [LARGE SCALE GENOMIC DNA]</scope>
    <source>
        <strain evidence="1 2">ZRIMU1530</strain>
    </source>
</reference>
<name>A0ABW9HSA5_9ACTN</name>
<sequence length="76" mass="8485">MRWPNARVSALGQPQLVRLLDGTEEADASPLTDWRTEYGGVRNVRTGEVELPTPTFAPCLYENCPDCKREAAHGDR</sequence>
<proteinExistence type="predicted"/>
<dbReference type="EMBL" id="JBJVNI010000006">
    <property type="protein sequence ID" value="MFM9609737.1"/>
    <property type="molecule type" value="Genomic_DNA"/>
</dbReference>
<protein>
    <submittedName>
        <fullName evidence="1">Uncharacterized protein</fullName>
    </submittedName>
</protein>
<comment type="caution">
    <text evidence="1">The sequence shown here is derived from an EMBL/GenBank/DDBJ whole genome shotgun (WGS) entry which is preliminary data.</text>
</comment>
<dbReference type="RefSeq" id="WP_409121374.1">
    <property type="nucleotide sequence ID" value="NZ_JBJVNI010000006.1"/>
</dbReference>
<accession>A0ABW9HSA5</accession>
<evidence type="ECO:0000313" key="1">
    <source>
        <dbReference type="EMBL" id="MFM9609737.1"/>
    </source>
</evidence>
<gene>
    <name evidence="1" type="ORF">ACKI18_13600</name>
</gene>
<evidence type="ECO:0000313" key="2">
    <source>
        <dbReference type="Proteomes" id="UP001631957"/>
    </source>
</evidence>
<organism evidence="1 2">
    <name type="scientific">Streptomyces niveiscabiei</name>
    <dbReference type="NCBI Taxonomy" id="164115"/>
    <lineage>
        <taxon>Bacteria</taxon>
        <taxon>Bacillati</taxon>
        <taxon>Actinomycetota</taxon>
        <taxon>Actinomycetes</taxon>
        <taxon>Kitasatosporales</taxon>
        <taxon>Streptomycetaceae</taxon>
        <taxon>Streptomyces</taxon>
    </lineage>
</organism>
<dbReference type="Proteomes" id="UP001631957">
    <property type="component" value="Unassembled WGS sequence"/>
</dbReference>